<dbReference type="SUPFAM" id="SSF51120">
    <property type="entry name" value="beta-Roll"/>
    <property type="match status" value="7"/>
</dbReference>
<dbReference type="GO" id="GO:0005576">
    <property type="term" value="C:extracellular region"/>
    <property type="evidence" value="ECO:0007669"/>
    <property type="project" value="UniProtKB-SubCell"/>
</dbReference>
<feature type="compositionally biased region" description="Low complexity" evidence="3">
    <location>
        <begin position="775"/>
        <end position="793"/>
    </location>
</feature>
<dbReference type="PRINTS" id="PR00313">
    <property type="entry name" value="CABNDNGRPT"/>
</dbReference>
<dbReference type="Pfam" id="PF00353">
    <property type="entry name" value="HemolysinCabind"/>
    <property type="match status" value="15"/>
</dbReference>
<comment type="subcellular location">
    <subcellularLocation>
        <location evidence="1">Secreted</location>
    </subcellularLocation>
</comment>
<sequence length="1276" mass="125119">MFNVSSGLGNLTSIEVIAGGDGYDVIRATSGDDILDFSGYSISGVERIEGGTGNDTMIGSAGKDVLDGGAGNDIILGAAGDDTLIGGTGNDSLDGGDGADRFVIENGFGTDTVTGGEGGVDHDTIDLNALGQSVIVTYAGDGHGSVSASANSVAFSEIEHLVLTNYADLVDASADSAGVHIDAMGGADSVLGGDGDDTIDGGAGSDTIQGGLGHDSLTGGGGDDTVFGGDDGDHIQVRGGEGSDLVFGGDTGSGDDTLAFGNANGSTGVDVLFTGDEAGTASFFGSSGGAAFSEIEAVQGTDGNDRLDASATTSGTALSGGAGDDTLSGGVGNDVLDGGGGADTFIVLDGFGSDTIRGGNDRDTIDMSTLSAPVTVTFTGDASGTITDGTSTLTFEGIEYLILSEGADLVDATADSLGTEIEALDGDDTVIGGSGGDTVRAGEGNDIVDGAAGDDSLSGDAGDDSLSGGAGDDVLDGGAGGDSLDGGDGHDTILGGDGADTIQGGAGDDSLSGGTGDDSLVGGDGADTIVLEDGFGTDTIAGGEGGPDSDLVDLGAASVGVTVTFTGDEAGTITDGTSTAGFAEIERLTLTEQADLLDASADSAGTSVAAGGGDDTLTGGSGDDVLDGEGGNDNLTGGSGDDTLSGGAGDDTLSGGIGNDVLDGGGGADTFIVLDGFGSDTIRGGNDRDTIDMSTLSAPVTVTFTGDASGTITDGTSTLTFEGIEYLILSEGADLVDATADSLGTEIEALDGDDTVIGGSGGDTVRAGEGNDIVDGAAGDDSLSGDAGDDSLSGGAGDDILDGGAGGDSLDGGDGHDTILGGDGADTIQGGAGDDSLSGGTGDDSLVGGDGADTIVLEDGFGTDTIAGGEGGPDSDLVDLGAASVGVTVTFTGDEAGTITDGTSTAGFAEIERLTLTEQADLLDASADSAGTSVAAGGGDDTLTGGSGDDVLDGEGGNDNLTGGSGDDTLSGGAGDDTLSGGIGDDVFSYTPGDGHDTITDFNAGNTGALGDGGAGNNDFINLGAYYDSLSELRADHADDGILNQSNALDEKGNATDYSDNARFGSGSLTMQGATTSSYTADNTGVVCFTSGTAILTPSGKVPIDDLRVGDLVCTLDNGPQRIAWIGRRDVTQDELKSTPELRPILFRRGVLGAERDLLVSRQHGVLLGHDSFARSIHLALTMPGVRIAHGKRKVRYVHLMFEEHQVIFSEGVPTESFFPGDMALRMMSDPIRSEFLTLFPLFANTAHMDGTHLESRIATARPFLPKKAVEKAMAV</sequence>
<keyword evidence="2" id="KW-0964">Secreted</keyword>
<organism evidence="5 6">
    <name type="scientific">Maliponia aquimaris</name>
    <dbReference type="NCBI Taxonomy" id="1673631"/>
    <lineage>
        <taxon>Bacteria</taxon>
        <taxon>Pseudomonadati</taxon>
        <taxon>Pseudomonadota</taxon>
        <taxon>Alphaproteobacteria</taxon>
        <taxon>Rhodobacterales</taxon>
        <taxon>Paracoccaceae</taxon>
        <taxon>Maliponia</taxon>
    </lineage>
</organism>
<feature type="compositionally biased region" description="Gly residues" evidence="3">
    <location>
        <begin position="936"/>
        <end position="948"/>
    </location>
</feature>
<evidence type="ECO:0000256" key="3">
    <source>
        <dbReference type="SAM" id="MobiDB-lite"/>
    </source>
</evidence>
<dbReference type="AlphaFoldDB" id="A0A238KXS7"/>
<feature type="compositionally biased region" description="Low complexity" evidence="3">
    <location>
        <begin position="967"/>
        <end position="978"/>
    </location>
</feature>
<dbReference type="SUPFAM" id="SSF51294">
    <property type="entry name" value="Hedgehog/intein (Hint) domain"/>
    <property type="match status" value="1"/>
</dbReference>
<evidence type="ECO:0000256" key="1">
    <source>
        <dbReference type="ARBA" id="ARBA00004613"/>
    </source>
</evidence>
<proteinExistence type="predicted"/>
<dbReference type="InterPro" id="IPR011049">
    <property type="entry name" value="Serralysin-like_metalloprot_C"/>
</dbReference>
<gene>
    <name evidence="5" type="primary">cya_7</name>
    <name evidence="5" type="ORF">MAA8898_03583</name>
</gene>
<feature type="region of interest" description="Disordered" evidence="3">
    <location>
        <begin position="753"/>
        <end position="851"/>
    </location>
</feature>
<evidence type="ECO:0000256" key="2">
    <source>
        <dbReference type="ARBA" id="ARBA00022525"/>
    </source>
</evidence>
<feature type="region of interest" description="Disordered" evidence="3">
    <location>
        <begin position="930"/>
        <end position="978"/>
    </location>
</feature>
<feature type="domain" description="Hedgehog/Intein (Hint)" evidence="4">
    <location>
        <begin position="1087"/>
        <end position="1222"/>
    </location>
</feature>
<dbReference type="GO" id="GO:0005509">
    <property type="term" value="F:calcium ion binding"/>
    <property type="evidence" value="ECO:0007669"/>
    <property type="project" value="InterPro"/>
</dbReference>
<feature type="region of interest" description="Disordered" evidence="3">
    <location>
        <begin position="427"/>
        <end position="524"/>
    </location>
</feature>
<accession>A0A238KXS7</accession>
<dbReference type="PANTHER" id="PTHR38340">
    <property type="entry name" value="S-LAYER PROTEIN"/>
    <property type="match status" value="1"/>
</dbReference>
<feature type="compositionally biased region" description="Low complexity" evidence="3">
    <location>
        <begin position="641"/>
        <end position="651"/>
    </location>
</feature>
<name>A0A238KXS7_9RHOB</name>
<dbReference type="InterPro" id="IPR036844">
    <property type="entry name" value="Hint_dom_sf"/>
</dbReference>
<feature type="region of interest" description="Disordered" evidence="3">
    <location>
        <begin position="604"/>
        <end position="651"/>
    </location>
</feature>
<feature type="compositionally biased region" description="Gly residues" evidence="3">
    <location>
        <begin position="477"/>
        <end position="486"/>
    </location>
</feature>
<dbReference type="InterPro" id="IPR001343">
    <property type="entry name" value="Hemolysn_Ca-bd"/>
</dbReference>
<dbReference type="InterPro" id="IPR018511">
    <property type="entry name" value="Hemolysin-typ_Ca-bd_CS"/>
</dbReference>
<feature type="region of interest" description="Disordered" evidence="3">
    <location>
        <begin position="193"/>
        <end position="248"/>
    </location>
</feature>
<dbReference type="EMBL" id="FXYF01000010">
    <property type="protein sequence ID" value="SMX47012.1"/>
    <property type="molecule type" value="Genomic_DNA"/>
</dbReference>
<dbReference type="Pfam" id="PF13403">
    <property type="entry name" value="Hint_2"/>
    <property type="match status" value="1"/>
</dbReference>
<feature type="compositionally biased region" description="Low complexity" evidence="3">
    <location>
        <begin position="834"/>
        <end position="847"/>
    </location>
</feature>
<evidence type="ECO:0000313" key="5">
    <source>
        <dbReference type="EMBL" id="SMX47012.1"/>
    </source>
</evidence>
<keyword evidence="6" id="KW-1185">Reference proteome</keyword>
<dbReference type="InterPro" id="IPR028992">
    <property type="entry name" value="Hedgehog/Intein_dom"/>
</dbReference>
<dbReference type="InterPro" id="IPR050557">
    <property type="entry name" value="RTX_toxin/Mannuronan_C5-epim"/>
</dbReference>
<dbReference type="PANTHER" id="PTHR38340:SF1">
    <property type="entry name" value="S-LAYER PROTEIN"/>
    <property type="match status" value="1"/>
</dbReference>
<protein>
    <submittedName>
        <fullName evidence="5">Bifunctional hemolysin/adenylate cyclase</fullName>
    </submittedName>
</protein>
<dbReference type="Gene3D" id="2.150.10.10">
    <property type="entry name" value="Serralysin-like metalloprotease, C-terminal"/>
    <property type="match status" value="6"/>
</dbReference>
<reference evidence="5 6" key="1">
    <citation type="submission" date="2017-05" db="EMBL/GenBank/DDBJ databases">
        <authorList>
            <person name="Song R."/>
            <person name="Chenine A.L."/>
            <person name="Ruprecht R.M."/>
        </authorList>
    </citation>
    <scope>NUCLEOTIDE SEQUENCE [LARGE SCALE GENOMIC DNA]</scope>
    <source>
        <strain evidence="5 6">CECT 8898</strain>
    </source>
</reference>
<evidence type="ECO:0000313" key="6">
    <source>
        <dbReference type="Proteomes" id="UP000207598"/>
    </source>
</evidence>
<feature type="compositionally biased region" description="Gly residues" evidence="3">
    <location>
        <begin position="210"/>
        <end position="223"/>
    </location>
</feature>
<dbReference type="PROSITE" id="PS00330">
    <property type="entry name" value="HEMOLYSIN_CALCIUM"/>
    <property type="match status" value="17"/>
</dbReference>
<evidence type="ECO:0000259" key="4">
    <source>
        <dbReference type="Pfam" id="PF13403"/>
    </source>
</evidence>
<feature type="compositionally biased region" description="Low complexity" evidence="3">
    <location>
        <begin position="508"/>
        <end position="521"/>
    </location>
</feature>
<dbReference type="Proteomes" id="UP000207598">
    <property type="component" value="Unassembled WGS sequence"/>
</dbReference>
<feature type="compositionally biased region" description="Gly residues" evidence="3">
    <location>
        <begin position="610"/>
        <end position="622"/>
    </location>
</feature>
<dbReference type="Gene3D" id="2.170.16.10">
    <property type="entry name" value="Hedgehog/Intein (Hint) domain"/>
    <property type="match status" value="1"/>
</dbReference>
<feature type="compositionally biased region" description="Gly residues" evidence="3">
    <location>
        <begin position="803"/>
        <end position="812"/>
    </location>
</feature>
<feature type="compositionally biased region" description="Low complexity" evidence="3">
    <location>
        <begin position="449"/>
        <end position="467"/>
    </location>
</feature>
<feature type="region of interest" description="Disordered" evidence="3">
    <location>
        <begin position="303"/>
        <end position="324"/>
    </location>
</feature>